<name>A0A540X4P6_9BACT</name>
<evidence type="ECO:0000313" key="1">
    <source>
        <dbReference type="EMBL" id="TQF16210.1"/>
    </source>
</evidence>
<dbReference type="AlphaFoldDB" id="A0A540X4P6"/>
<dbReference type="Proteomes" id="UP000315369">
    <property type="component" value="Unassembled WGS sequence"/>
</dbReference>
<dbReference type="PROSITE" id="PS51257">
    <property type="entry name" value="PROKAR_LIPOPROTEIN"/>
    <property type="match status" value="1"/>
</dbReference>
<organism evidence="1 2">
    <name type="scientific">Myxococcus llanfairpwllgwyngyllgogerychwyrndrobwllllantysiliogogogochensis</name>
    <dbReference type="NCBI Taxonomy" id="2590453"/>
    <lineage>
        <taxon>Bacteria</taxon>
        <taxon>Pseudomonadati</taxon>
        <taxon>Myxococcota</taxon>
        <taxon>Myxococcia</taxon>
        <taxon>Myxococcales</taxon>
        <taxon>Cystobacterineae</taxon>
        <taxon>Myxococcaceae</taxon>
        <taxon>Myxococcus</taxon>
    </lineage>
</organism>
<comment type="caution">
    <text evidence="1">The sequence shown here is derived from an EMBL/GenBank/DDBJ whole genome shotgun (WGS) entry which is preliminary data.</text>
</comment>
<keyword evidence="2" id="KW-1185">Reference proteome</keyword>
<dbReference type="Gene3D" id="2.60.120.260">
    <property type="entry name" value="Galactose-binding domain-like"/>
    <property type="match status" value="1"/>
</dbReference>
<protein>
    <recommendedName>
        <fullName evidence="3">Lipoprotein</fullName>
    </recommendedName>
</protein>
<reference evidence="1 2" key="1">
    <citation type="submission" date="2019-06" db="EMBL/GenBank/DDBJ databases">
        <authorList>
            <person name="Livingstone P."/>
            <person name="Whitworth D."/>
        </authorList>
    </citation>
    <scope>NUCLEOTIDE SEQUENCE [LARGE SCALE GENOMIC DNA]</scope>
    <source>
        <strain evidence="1 2">AM401</strain>
    </source>
</reference>
<evidence type="ECO:0008006" key="3">
    <source>
        <dbReference type="Google" id="ProtNLM"/>
    </source>
</evidence>
<dbReference type="RefSeq" id="WP_141642084.1">
    <property type="nucleotide sequence ID" value="NZ_VIFM01000027.1"/>
</dbReference>
<gene>
    <name evidence="1" type="ORF">FJV41_09335</name>
</gene>
<accession>A0A540X4P6</accession>
<dbReference type="InterPro" id="IPR008979">
    <property type="entry name" value="Galactose-bd-like_sf"/>
</dbReference>
<evidence type="ECO:0000313" key="2">
    <source>
        <dbReference type="Proteomes" id="UP000315369"/>
    </source>
</evidence>
<dbReference type="SUPFAM" id="SSF49785">
    <property type="entry name" value="Galactose-binding domain-like"/>
    <property type="match status" value="1"/>
</dbReference>
<sequence>MKRGGWSLLWLAAALTACEPAIIDHSATSNLLDAESASLETGPGAWIAWYGVTASRASTDAREGEAVLRVEVTEPYGWGVHLDNWPGFAASPGVHRASFWVRGMSERSPVAEMRVSWRDASGRELQSDLLSSPVLSSKWVRTARELTAPAGTERMSVAVTGAEGVLGEVIELDVLVVQALSAP</sequence>
<proteinExistence type="predicted"/>
<dbReference type="OrthoDB" id="5381933at2"/>
<dbReference type="EMBL" id="VIFM01000027">
    <property type="protein sequence ID" value="TQF16210.1"/>
    <property type="molecule type" value="Genomic_DNA"/>
</dbReference>